<name>A0ACA9QNS0_9GLOM</name>
<evidence type="ECO:0000313" key="2">
    <source>
        <dbReference type="Proteomes" id="UP000789366"/>
    </source>
</evidence>
<sequence length="81" mass="9537">KTDVSLQVNLTMDTLDGCRRLVIVVDNDNGVVNERRWGCKREMMSMLDDYGRWIYWMVVDNGYDGRQICWIVLDDGYVGWL</sequence>
<feature type="non-terminal residue" evidence="1">
    <location>
        <position position="1"/>
    </location>
</feature>
<protein>
    <submittedName>
        <fullName evidence="1">4316_t:CDS:1</fullName>
    </submittedName>
</protein>
<proteinExistence type="predicted"/>
<organism evidence="1 2">
    <name type="scientific">Cetraspora pellucida</name>
    <dbReference type="NCBI Taxonomy" id="1433469"/>
    <lineage>
        <taxon>Eukaryota</taxon>
        <taxon>Fungi</taxon>
        <taxon>Fungi incertae sedis</taxon>
        <taxon>Mucoromycota</taxon>
        <taxon>Glomeromycotina</taxon>
        <taxon>Glomeromycetes</taxon>
        <taxon>Diversisporales</taxon>
        <taxon>Gigasporaceae</taxon>
        <taxon>Cetraspora</taxon>
    </lineage>
</organism>
<dbReference type="EMBL" id="CAJVPW010045279">
    <property type="protein sequence ID" value="CAG8755584.1"/>
    <property type="molecule type" value="Genomic_DNA"/>
</dbReference>
<gene>
    <name evidence="1" type="ORF">SPELUC_LOCUS14779</name>
</gene>
<dbReference type="Proteomes" id="UP000789366">
    <property type="component" value="Unassembled WGS sequence"/>
</dbReference>
<keyword evidence="2" id="KW-1185">Reference proteome</keyword>
<accession>A0ACA9QNS0</accession>
<reference evidence="1" key="1">
    <citation type="submission" date="2021-06" db="EMBL/GenBank/DDBJ databases">
        <authorList>
            <person name="Kallberg Y."/>
            <person name="Tangrot J."/>
            <person name="Rosling A."/>
        </authorList>
    </citation>
    <scope>NUCLEOTIDE SEQUENCE</scope>
    <source>
        <strain evidence="1">28 12/20/2015</strain>
    </source>
</reference>
<comment type="caution">
    <text evidence="1">The sequence shown here is derived from an EMBL/GenBank/DDBJ whole genome shotgun (WGS) entry which is preliminary data.</text>
</comment>
<evidence type="ECO:0000313" key="1">
    <source>
        <dbReference type="EMBL" id="CAG8755584.1"/>
    </source>
</evidence>